<proteinExistence type="predicted"/>
<dbReference type="STRING" id="246409.I1BJC9"/>
<dbReference type="EMBL" id="CH476732">
    <property type="protein sequence ID" value="EIE76309.1"/>
    <property type="molecule type" value="Genomic_DNA"/>
</dbReference>
<evidence type="ECO:0000313" key="1">
    <source>
        <dbReference type="EMBL" id="EIE76309.1"/>
    </source>
</evidence>
<accession>I1BJC9</accession>
<name>I1BJC9_RHIO9</name>
<dbReference type="GO" id="GO:0003676">
    <property type="term" value="F:nucleic acid binding"/>
    <property type="evidence" value="ECO:0007669"/>
    <property type="project" value="InterPro"/>
</dbReference>
<dbReference type="VEuPathDB" id="FungiDB:RO3G_01013"/>
<dbReference type="Gene3D" id="3.30.420.10">
    <property type="entry name" value="Ribonuclease H-like superfamily/Ribonuclease H"/>
    <property type="match status" value="1"/>
</dbReference>
<dbReference type="RefSeq" id="XP_067511705.1">
    <property type="nucleotide sequence ID" value="XM_067655604.1"/>
</dbReference>
<evidence type="ECO:0000313" key="2">
    <source>
        <dbReference type="Proteomes" id="UP000009138"/>
    </source>
</evidence>
<evidence type="ECO:0008006" key="3">
    <source>
        <dbReference type="Google" id="ProtNLM"/>
    </source>
</evidence>
<dbReference type="InterPro" id="IPR036397">
    <property type="entry name" value="RNaseH_sf"/>
</dbReference>
<dbReference type="InParanoid" id="I1BJC9"/>
<sequence length="118" mass="14182">MKLAKLDVFVSIETLRSYVDRLGFKSYRAAHKHRLIAKHRKNQETYINILANRFHPWFTNITAHQERDFIFQESGASCHTGGYIRWWKETHQIKGFEYWPAQRPDLNSIEHIRNAIER</sequence>
<organism evidence="1 2">
    <name type="scientific">Rhizopus delemar (strain RA 99-880 / ATCC MYA-4621 / FGSC 9543 / NRRL 43880)</name>
    <name type="common">Mucormycosis agent</name>
    <name type="synonym">Rhizopus arrhizus var. delemar</name>
    <dbReference type="NCBI Taxonomy" id="246409"/>
    <lineage>
        <taxon>Eukaryota</taxon>
        <taxon>Fungi</taxon>
        <taxon>Fungi incertae sedis</taxon>
        <taxon>Mucoromycota</taxon>
        <taxon>Mucoromycotina</taxon>
        <taxon>Mucoromycetes</taxon>
        <taxon>Mucorales</taxon>
        <taxon>Mucorineae</taxon>
        <taxon>Rhizopodaceae</taxon>
        <taxon>Rhizopus</taxon>
    </lineage>
</organism>
<protein>
    <recommendedName>
        <fullName evidence="3">Tc1-like transposase DDE domain-containing protein</fullName>
    </recommendedName>
</protein>
<dbReference type="Proteomes" id="UP000009138">
    <property type="component" value="Unassembled WGS sequence"/>
</dbReference>
<gene>
    <name evidence="1" type="ORF">RO3G_01013</name>
</gene>
<dbReference type="AlphaFoldDB" id="I1BJC9"/>
<reference evidence="1 2" key="1">
    <citation type="journal article" date="2009" name="PLoS Genet.">
        <title>Genomic analysis of the basal lineage fungus Rhizopus oryzae reveals a whole-genome duplication.</title>
        <authorList>
            <person name="Ma L.-J."/>
            <person name="Ibrahim A.S."/>
            <person name="Skory C."/>
            <person name="Grabherr M.G."/>
            <person name="Burger G."/>
            <person name="Butler M."/>
            <person name="Elias M."/>
            <person name="Idnurm A."/>
            <person name="Lang B.F."/>
            <person name="Sone T."/>
            <person name="Abe A."/>
            <person name="Calvo S.E."/>
            <person name="Corrochano L.M."/>
            <person name="Engels R."/>
            <person name="Fu J."/>
            <person name="Hansberg W."/>
            <person name="Kim J.-M."/>
            <person name="Kodira C.D."/>
            <person name="Koehrsen M.J."/>
            <person name="Liu B."/>
            <person name="Miranda-Saavedra D."/>
            <person name="O'Leary S."/>
            <person name="Ortiz-Castellanos L."/>
            <person name="Poulter R."/>
            <person name="Rodriguez-Romero J."/>
            <person name="Ruiz-Herrera J."/>
            <person name="Shen Y.-Q."/>
            <person name="Zeng Q."/>
            <person name="Galagan J."/>
            <person name="Birren B.W."/>
            <person name="Cuomo C.A."/>
            <person name="Wickes B.L."/>
        </authorList>
    </citation>
    <scope>NUCLEOTIDE SEQUENCE [LARGE SCALE GENOMIC DNA]</scope>
    <source>
        <strain evidence="2">RA 99-880 / ATCC MYA-4621 / FGSC 9543 / NRRL 43880</strain>
    </source>
</reference>
<keyword evidence="2" id="KW-1185">Reference proteome</keyword>
<dbReference type="GeneID" id="93607985"/>